<name>A0ACA8ZS33_9GAMM</name>
<organism evidence="1 2">
    <name type="scientific">Bathymodiolus azoricus thioautotrophic gill symbiont</name>
    <dbReference type="NCBI Taxonomy" id="235205"/>
    <lineage>
        <taxon>Bacteria</taxon>
        <taxon>Pseudomonadati</taxon>
        <taxon>Pseudomonadota</taxon>
        <taxon>Gammaproteobacteria</taxon>
        <taxon>sulfur-oxidizing symbionts</taxon>
    </lineage>
</organism>
<accession>A0ACA8ZS33</accession>
<dbReference type="Proteomes" id="UP000635628">
    <property type="component" value="Unassembled WGS sequence"/>
</dbReference>
<protein>
    <submittedName>
        <fullName evidence="1">Uncharacterized protein</fullName>
    </submittedName>
</protein>
<comment type="caution">
    <text evidence="1">The sequence shown here is derived from an EMBL/GenBank/DDBJ whole genome shotgun (WGS) entry which is preliminary data.</text>
</comment>
<sequence length="43" mass="4772">MHQGECLCGKVKFQITQKIQILLCVIVVNVGVYKALPLLPMAM</sequence>
<keyword evidence="2" id="KW-1185">Reference proteome</keyword>
<evidence type="ECO:0000313" key="2">
    <source>
        <dbReference type="Proteomes" id="UP000635628"/>
    </source>
</evidence>
<gene>
    <name evidence="1" type="ORF">AZO1586R_1496</name>
</gene>
<evidence type="ECO:0000313" key="1">
    <source>
        <dbReference type="EMBL" id="CAB5502867.1"/>
    </source>
</evidence>
<proteinExistence type="predicted"/>
<reference evidence="1" key="1">
    <citation type="submission" date="2020-05" db="EMBL/GenBank/DDBJ databases">
        <authorList>
            <person name="Petersen J."/>
            <person name="Sayavedra L."/>
        </authorList>
    </citation>
    <scope>NUCLEOTIDE SEQUENCE</scope>
    <source>
        <strain evidence="1">B azoricus SOX Menez Gwen</strain>
    </source>
</reference>
<dbReference type="EMBL" id="CAESAP020000223">
    <property type="protein sequence ID" value="CAB5502867.1"/>
    <property type="molecule type" value="Genomic_DNA"/>
</dbReference>